<gene>
    <name evidence="3" type="ORF">K489DRAFT_367417</name>
</gene>
<keyword evidence="1" id="KW-1133">Transmembrane helix</keyword>
<reference evidence="3" key="2">
    <citation type="submission" date="2020-04" db="EMBL/GenBank/DDBJ databases">
        <authorList>
            <consortium name="NCBI Genome Project"/>
        </authorList>
    </citation>
    <scope>NUCLEOTIDE SEQUENCE</scope>
    <source>
        <strain evidence="3">CBS 342.82</strain>
    </source>
</reference>
<keyword evidence="1" id="KW-0812">Transmembrane</keyword>
<dbReference type="RefSeq" id="XP_033463207.1">
    <property type="nucleotide sequence ID" value="XM_033602860.1"/>
</dbReference>
<evidence type="ECO:0000313" key="2">
    <source>
        <dbReference type="Proteomes" id="UP000504637"/>
    </source>
</evidence>
<reference evidence="3" key="1">
    <citation type="submission" date="2020-01" db="EMBL/GenBank/DDBJ databases">
        <authorList>
            <consortium name="DOE Joint Genome Institute"/>
            <person name="Haridas S."/>
            <person name="Albert R."/>
            <person name="Binder M."/>
            <person name="Bloem J."/>
            <person name="Labutti K."/>
            <person name="Salamov A."/>
            <person name="Andreopoulos B."/>
            <person name="Baker S.E."/>
            <person name="Barry K."/>
            <person name="Bills G."/>
            <person name="Bluhm B.H."/>
            <person name="Cannon C."/>
            <person name="Castanera R."/>
            <person name="Culley D.E."/>
            <person name="Daum C."/>
            <person name="Ezra D."/>
            <person name="Gonzalez J.B."/>
            <person name="Henrissat B."/>
            <person name="Kuo A."/>
            <person name="Liang C."/>
            <person name="Lipzen A."/>
            <person name="Lutzoni F."/>
            <person name="Magnuson J."/>
            <person name="Mondo S."/>
            <person name="Nolan M."/>
            <person name="Ohm R."/>
            <person name="Pangilinan J."/>
            <person name="Park H.-J."/>
            <person name="Ramirez L."/>
            <person name="Alfaro M."/>
            <person name="Sun H."/>
            <person name="Tritt A."/>
            <person name="Yoshinaga Y."/>
            <person name="Zwiers L.-H."/>
            <person name="Turgeon B.G."/>
            <person name="Goodwin S.B."/>
            <person name="Spatafora J.W."/>
            <person name="Crous P.W."/>
            <person name="Grigoriev I.V."/>
        </authorList>
    </citation>
    <scope>NUCLEOTIDE SEQUENCE</scope>
    <source>
        <strain evidence="3">CBS 342.82</strain>
    </source>
</reference>
<reference evidence="3" key="3">
    <citation type="submission" date="2025-08" db="UniProtKB">
        <authorList>
            <consortium name="RefSeq"/>
        </authorList>
    </citation>
    <scope>IDENTIFICATION</scope>
    <source>
        <strain evidence="3">CBS 342.82</strain>
    </source>
</reference>
<sequence>MASHPDPPADVPLGAGVHASLVYGMVCMQLLRARAEGDFPGLPYRGRAYIPLVVHLTVLLGFPAGWIYSLTYCVYVCRRRCGFPRRAVVTASQVIAWVHNDINDIGTQGTRMGNMKWSGGVVFPRRKSDREKTTMR</sequence>
<protein>
    <submittedName>
        <fullName evidence="3">Uncharacterized protein</fullName>
    </submittedName>
</protein>
<name>A0A6J3MDS6_9PEZI</name>
<evidence type="ECO:0000256" key="1">
    <source>
        <dbReference type="SAM" id="Phobius"/>
    </source>
</evidence>
<dbReference type="GeneID" id="54360660"/>
<keyword evidence="1" id="KW-0472">Membrane</keyword>
<dbReference type="AlphaFoldDB" id="A0A6J3MDS6"/>
<organism evidence="3">
    <name type="scientific">Dissoconium aciculare CBS 342.82</name>
    <dbReference type="NCBI Taxonomy" id="1314786"/>
    <lineage>
        <taxon>Eukaryota</taxon>
        <taxon>Fungi</taxon>
        <taxon>Dikarya</taxon>
        <taxon>Ascomycota</taxon>
        <taxon>Pezizomycotina</taxon>
        <taxon>Dothideomycetes</taxon>
        <taxon>Dothideomycetidae</taxon>
        <taxon>Mycosphaerellales</taxon>
        <taxon>Dissoconiaceae</taxon>
        <taxon>Dissoconium</taxon>
    </lineage>
</organism>
<proteinExistence type="predicted"/>
<feature type="transmembrane region" description="Helical" evidence="1">
    <location>
        <begin position="48"/>
        <end position="77"/>
    </location>
</feature>
<evidence type="ECO:0000313" key="3">
    <source>
        <dbReference type="RefSeq" id="XP_033463207.1"/>
    </source>
</evidence>
<dbReference type="Proteomes" id="UP000504637">
    <property type="component" value="Unplaced"/>
</dbReference>
<keyword evidence="2" id="KW-1185">Reference proteome</keyword>
<accession>A0A6J3MDS6</accession>